<evidence type="ECO:0000313" key="3">
    <source>
        <dbReference type="Proteomes" id="UP000623608"/>
    </source>
</evidence>
<dbReference type="EMBL" id="BOMY01000042">
    <property type="protein sequence ID" value="GIF23952.1"/>
    <property type="molecule type" value="Genomic_DNA"/>
</dbReference>
<proteinExistence type="predicted"/>
<evidence type="ECO:0000313" key="2">
    <source>
        <dbReference type="EMBL" id="GIF23952.1"/>
    </source>
</evidence>
<accession>A0A919NUY8</accession>
<sequence length="183" mass="20344">MAKIPAFRVAAGALVLTGCLNVGSSPALGAPPARDAGLSAESASLRDGNYIGLAGWHRWVNGNAEARCESGQSWVAMDFNFNQPRPRYDIVVRLKIQPPSYFDSWSKYDMEPDVFRTQVLYGPGSPGRENYFNLPTRKIHNEIAGTVGVEVYSRQTGERIGWQVWDAILACGYDYAYWFTDQV</sequence>
<comment type="caution">
    <text evidence="2">The sequence shown here is derived from an EMBL/GenBank/DDBJ whole genome shotgun (WGS) entry which is preliminary data.</text>
</comment>
<organism evidence="2 3">
    <name type="scientific">Paractinoplanes tereljensis</name>
    <dbReference type="NCBI Taxonomy" id="571912"/>
    <lineage>
        <taxon>Bacteria</taxon>
        <taxon>Bacillati</taxon>
        <taxon>Actinomycetota</taxon>
        <taxon>Actinomycetes</taxon>
        <taxon>Micromonosporales</taxon>
        <taxon>Micromonosporaceae</taxon>
        <taxon>Paractinoplanes</taxon>
    </lineage>
</organism>
<protein>
    <recommendedName>
        <fullName evidence="4">Lipoprotein</fullName>
    </recommendedName>
</protein>
<dbReference type="PROSITE" id="PS51257">
    <property type="entry name" value="PROKAR_LIPOPROTEIN"/>
    <property type="match status" value="1"/>
</dbReference>
<dbReference type="Proteomes" id="UP000623608">
    <property type="component" value="Unassembled WGS sequence"/>
</dbReference>
<keyword evidence="1" id="KW-0732">Signal</keyword>
<dbReference type="RefSeq" id="WP_203811831.1">
    <property type="nucleotide sequence ID" value="NZ_BOMY01000042.1"/>
</dbReference>
<keyword evidence="3" id="KW-1185">Reference proteome</keyword>
<evidence type="ECO:0000256" key="1">
    <source>
        <dbReference type="SAM" id="SignalP"/>
    </source>
</evidence>
<dbReference type="AlphaFoldDB" id="A0A919NUY8"/>
<evidence type="ECO:0008006" key="4">
    <source>
        <dbReference type="Google" id="ProtNLM"/>
    </source>
</evidence>
<feature type="signal peptide" evidence="1">
    <location>
        <begin position="1"/>
        <end position="29"/>
    </location>
</feature>
<reference evidence="2" key="1">
    <citation type="submission" date="2021-01" db="EMBL/GenBank/DDBJ databases">
        <title>Whole genome shotgun sequence of Actinoplanes tereljensis NBRC 105297.</title>
        <authorList>
            <person name="Komaki H."/>
            <person name="Tamura T."/>
        </authorList>
    </citation>
    <scope>NUCLEOTIDE SEQUENCE</scope>
    <source>
        <strain evidence="2">NBRC 105297</strain>
    </source>
</reference>
<gene>
    <name evidence="2" type="ORF">Ate02nite_66820</name>
</gene>
<name>A0A919NUY8_9ACTN</name>
<feature type="chain" id="PRO_5037732507" description="Lipoprotein" evidence="1">
    <location>
        <begin position="30"/>
        <end position="183"/>
    </location>
</feature>